<reference evidence="8 9" key="1">
    <citation type="submission" date="2018-06" db="EMBL/GenBank/DDBJ databases">
        <title>Extensive metabolic versatility and redundancy in microbially diverse, dynamic hydrothermal sediments.</title>
        <authorList>
            <person name="Dombrowski N."/>
            <person name="Teske A."/>
            <person name="Baker B.J."/>
        </authorList>
    </citation>
    <scope>NUCLEOTIDE SEQUENCE [LARGE SCALE GENOMIC DNA]</scope>
    <source>
        <strain evidence="8">B3_G15</strain>
    </source>
</reference>
<dbReference type="PANTHER" id="PTHR30518">
    <property type="entry name" value="ENDOLYTIC MUREIN TRANSGLYCOSYLASE"/>
    <property type="match status" value="1"/>
</dbReference>
<sequence length="329" mass="38048">MWVDFFKKIGKLAAFFMIILIASYFFIPSFSGKKPLVKIPRGVNSKRISFILWENKIITNPYFFSLLAKVLNYDSRLKAGVYEFDSPTLLSVLSKLKKGEVKLYKITIPEGLPKWEIAEVLAEKGIVNSEKFLEMVDNPSLFYKEFPWLVGEKSLEGYLFPDTYYFTLEEDPLRVVRKFLTKFERVVLPLYQRRDKTGRLSLHEIITLASIVEKEARVDFEKPIIAGVFYNRLKRGMKLRADPTVKYALGSFSKRLNKKMLNYPSVYNTYLYPGLPPGPICSPGVNSIKAVIYPAQIDYLYFVARGDGTHEFSSSYRDHLKAIKRYQKG</sequence>
<keyword evidence="3 7" id="KW-1133">Transmembrane helix</keyword>
<name>A0A662D5M3_UNCAE</name>
<dbReference type="GO" id="GO:0008932">
    <property type="term" value="F:lytic endotransglycosylase activity"/>
    <property type="evidence" value="ECO:0007669"/>
    <property type="project" value="UniProtKB-UniRule"/>
</dbReference>
<feature type="transmembrane region" description="Helical" evidence="7">
    <location>
        <begin position="12"/>
        <end position="31"/>
    </location>
</feature>
<gene>
    <name evidence="7 8" type="primary">mltG</name>
    <name evidence="8" type="ORF">DRJ04_09980</name>
</gene>
<evidence type="ECO:0000256" key="6">
    <source>
        <dbReference type="ARBA" id="ARBA00023316"/>
    </source>
</evidence>
<dbReference type="CDD" id="cd08010">
    <property type="entry name" value="MltG_like"/>
    <property type="match status" value="1"/>
</dbReference>
<evidence type="ECO:0000313" key="8">
    <source>
        <dbReference type="EMBL" id="RLE09327.1"/>
    </source>
</evidence>
<dbReference type="EC" id="4.2.2.29" evidence="7"/>
<dbReference type="GO" id="GO:0005886">
    <property type="term" value="C:plasma membrane"/>
    <property type="evidence" value="ECO:0007669"/>
    <property type="project" value="UniProtKB-SubCell"/>
</dbReference>
<dbReference type="Gene3D" id="3.30.160.60">
    <property type="entry name" value="Classic Zinc Finger"/>
    <property type="match status" value="1"/>
</dbReference>
<comment type="caution">
    <text evidence="8">The sequence shown here is derived from an EMBL/GenBank/DDBJ whole genome shotgun (WGS) entry which is preliminary data.</text>
</comment>
<evidence type="ECO:0000256" key="3">
    <source>
        <dbReference type="ARBA" id="ARBA00022989"/>
    </source>
</evidence>
<keyword evidence="4 7" id="KW-0472">Membrane</keyword>
<dbReference type="GO" id="GO:0009252">
    <property type="term" value="P:peptidoglycan biosynthetic process"/>
    <property type="evidence" value="ECO:0007669"/>
    <property type="project" value="UniProtKB-UniRule"/>
</dbReference>
<dbReference type="AlphaFoldDB" id="A0A662D5M3"/>
<proteinExistence type="inferred from homology"/>
<protein>
    <recommendedName>
        <fullName evidence="7">Endolytic murein transglycosylase</fullName>
        <ecNumber evidence="7">4.2.2.29</ecNumber>
    </recommendedName>
    <alternativeName>
        <fullName evidence="7">Peptidoglycan lytic transglycosylase</fullName>
    </alternativeName>
    <alternativeName>
        <fullName evidence="7">Peptidoglycan polymerization terminase</fullName>
    </alternativeName>
</protein>
<dbReference type="EMBL" id="QMQA01000373">
    <property type="protein sequence ID" value="RLE09327.1"/>
    <property type="molecule type" value="Genomic_DNA"/>
</dbReference>
<dbReference type="Proteomes" id="UP000280417">
    <property type="component" value="Unassembled WGS sequence"/>
</dbReference>
<feature type="site" description="Important for catalytic activity" evidence="7">
    <location>
        <position position="215"/>
    </location>
</feature>
<keyword evidence="1 7" id="KW-1003">Cell membrane</keyword>
<evidence type="ECO:0000256" key="1">
    <source>
        <dbReference type="ARBA" id="ARBA00022475"/>
    </source>
</evidence>
<dbReference type="GO" id="GO:0071555">
    <property type="term" value="P:cell wall organization"/>
    <property type="evidence" value="ECO:0007669"/>
    <property type="project" value="UniProtKB-KW"/>
</dbReference>
<organism evidence="8 9">
    <name type="scientific">Aerophobetes bacterium</name>
    <dbReference type="NCBI Taxonomy" id="2030807"/>
    <lineage>
        <taxon>Bacteria</taxon>
        <taxon>Candidatus Aerophobota</taxon>
    </lineage>
</organism>
<keyword evidence="6 7" id="KW-0961">Cell wall biogenesis/degradation</keyword>
<dbReference type="PANTHER" id="PTHR30518:SF2">
    <property type="entry name" value="ENDOLYTIC MUREIN TRANSGLYCOSYLASE"/>
    <property type="match status" value="1"/>
</dbReference>
<evidence type="ECO:0000256" key="7">
    <source>
        <dbReference type="HAMAP-Rule" id="MF_02065"/>
    </source>
</evidence>
<comment type="catalytic activity">
    <reaction evidence="7">
        <text>a peptidoglycan chain = a peptidoglycan chain with N-acetyl-1,6-anhydromuramyl-[peptide] at the reducing end + a peptidoglycan chain with N-acetylglucosamine at the non-reducing end.</text>
        <dbReference type="EC" id="4.2.2.29"/>
    </reaction>
</comment>
<comment type="similarity">
    <text evidence="7">Belongs to the transglycosylase MltG family.</text>
</comment>
<dbReference type="InterPro" id="IPR003770">
    <property type="entry name" value="MLTG-like"/>
</dbReference>
<dbReference type="NCBIfam" id="TIGR00247">
    <property type="entry name" value="endolytic transglycosylase MltG"/>
    <property type="match status" value="1"/>
</dbReference>
<evidence type="ECO:0000256" key="4">
    <source>
        <dbReference type="ARBA" id="ARBA00023136"/>
    </source>
</evidence>
<comment type="subcellular location">
    <subcellularLocation>
        <location evidence="7">Cell membrane</location>
        <topology evidence="7">Single-pass membrane protein</topology>
    </subcellularLocation>
</comment>
<evidence type="ECO:0000313" key="9">
    <source>
        <dbReference type="Proteomes" id="UP000280417"/>
    </source>
</evidence>
<dbReference type="HAMAP" id="MF_02065">
    <property type="entry name" value="MltG"/>
    <property type="match status" value="1"/>
</dbReference>
<dbReference type="Gene3D" id="3.30.1490.480">
    <property type="entry name" value="Endolytic murein transglycosylase"/>
    <property type="match status" value="1"/>
</dbReference>
<evidence type="ECO:0000256" key="5">
    <source>
        <dbReference type="ARBA" id="ARBA00023239"/>
    </source>
</evidence>
<comment type="function">
    <text evidence="7">Functions as a peptidoglycan terminase that cleaves nascent peptidoglycan strands endolytically to terminate their elongation.</text>
</comment>
<dbReference type="Pfam" id="PF02618">
    <property type="entry name" value="YceG"/>
    <property type="match status" value="1"/>
</dbReference>
<keyword evidence="5 7" id="KW-0456">Lyase</keyword>
<evidence type="ECO:0000256" key="2">
    <source>
        <dbReference type="ARBA" id="ARBA00022692"/>
    </source>
</evidence>
<accession>A0A662D5M3</accession>
<keyword evidence="2 7" id="KW-0812">Transmembrane</keyword>